<dbReference type="PROSITE" id="PS51257">
    <property type="entry name" value="PROKAR_LIPOPROTEIN"/>
    <property type="match status" value="1"/>
</dbReference>
<sequence length="279" mass="29396">MNRRQFLGASGLVTVSAFSGCLGGTPFGRSRIIQTTEESFPAADVETVRVTNDIGDVLVTATDVDNVRARVVKRSTEGQSGLDDIEATVSLDDGVLTVETRIDDDAQWFTRSSPSTDVTVSVPEGDAGPAVDSVTSELGDVTLLNTRGDTRVRTNLGNVTANGVNGYPDLRSNLGEVLSSGSTGLDRARSDLGAVKVEVWDVRDDIEIRTDLGDVAVGIADDLDVDVLAESVSDINSTLALTNVESSSDRLAGQLNAGGSEVHVLSEFGDVSLRPLQRE</sequence>
<keyword evidence="2" id="KW-1185">Reference proteome</keyword>
<comment type="caution">
    <text evidence="1">The sequence shown here is derived from an EMBL/GenBank/DDBJ whole genome shotgun (WGS) entry which is preliminary data.</text>
</comment>
<proteinExistence type="predicted"/>
<dbReference type="RefSeq" id="WP_008846903.1">
    <property type="nucleotide sequence ID" value="NZ_AOJH01000006.1"/>
</dbReference>
<protein>
    <recommendedName>
        <fullName evidence="3">Adhesin domain-containing protein</fullName>
    </recommendedName>
</protein>
<accession>M0PIW1</accession>
<evidence type="ECO:0008006" key="3">
    <source>
        <dbReference type="Google" id="ProtNLM"/>
    </source>
</evidence>
<dbReference type="Proteomes" id="UP000011546">
    <property type="component" value="Unassembled WGS sequence"/>
</dbReference>
<name>M0PIW1_9EURY</name>
<evidence type="ECO:0000313" key="1">
    <source>
        <dbReference type="EMBL" id="EMA69991.1"/>
    </source>
</evidence>
<organism evidence="1 2">
    <name type="scientific">Halorubrum kocurii JCM 14978</name>
    <dbReference type="NCBI Taxonomy" id="1230456"/>
    <lineage>
        <taxon>Archaea</taxon>
        <taxon>Methanobacteriati</taxon>
        <taxon>Methanobacteriota</taxon>
        <taxon>Stenosarchaea group</taxon>
        <taxon>Halobacteria</taxon>
        <taxon>Halobacteriales</taxon>
        <taxon>Haloferacaceae</taxon>
        <taxon>Halorubrum</taxon>
    </lineage>
</organism>
<dbReference type="STRING" id="1230456.C468_00610"/>
<evidence type="ECO:0000313" key="2">
    <source>
        <dbReference type="Proteomes" id="UP000011546"/>
    </source>
</evidence>
<reference evidence="1 2" key="1">
    <citation type="journal article" date="2014" name="PLoS Genet.">
        <title>Phylogenetically driven sequencing of extremely halophilic archaea reveals strategies for static and dynamic osmo-response.</title>
        <authorList>
            <person name="Becker E.A."/>
            <person name="Seitzer P.M."/>
            <person name="Tritt A."/>
            <person name="Larsen D."/>
            <person name="Krusor M."/>
            <person name="Yao A.I."/>
            <person name="Wu D."/>
            <person name="Madern D."/>
            <person name="Eisen J.A."/>
            <person name="Darling A.E."/>
            <person name="Facciotti M.T."/>
        </authorList>
    </citation>
    <scope>NUCLEOTIDE SEQUENCE [LARGE SCALE GENOMIC DNA]</scope>
    <source>
        <strain evidence="1 2">JCM 14978</strain>
    </source>
</reference>
<dbReference type="OrthoDB" id="328213at2157"/>
<dbReference type="EMBL" id="AOJH01000006">
    <property type="protein sequence ID" value="EMA69991.1"/>
    <property type="molecule type" value="Genomic_DNA"/>
</dbReference>
<gene>
    <name evidence="1" type="ORF">C468_00610</name>
</gene>
<dbReference type="AlphaFoldDB" id="M0PIW1"/>
<dbReference type="PATRIC" id="fig|1230456.3.peg.105"/>